<gene>
    <name evidence="2" type="ORF">J2853_009668</name>
</gene>
<feature type="transmembrane region" description="Helical" evidence="1">
    <location>
        <begin position="82"/>
        <end position="101"/>
    </location>
</feature>
<evidence type="ECO:0000256" key="1">
    <source>
        <dbReference type="SAM" id="Phobius"/>
    </source>
</evidence>
<accession>A0ABT9QUF4</accession>
<dbReference type="EMBL" id="JAUSQU010000003">
    <property type="protein sequence ID" value="MDP9850372.1"/>
    <property type="molecule type" value="Genomic_DNA"/>
</dbReference>
<dbReference type="InterPro" id="IPR003744">
    <property type="entry name" value="YhhQ"/>
</dbReference>
<dbReference type="RefSeq" id="WP_307569350.1">
    <property type="nucleotide sequence ID" value="NZ_JAUSQU010000003.1"/>
</dbReference>
<organism evidence="2 3">
    <name type="scientific">Streptosporangium lutulentum</name>
    <dbReference type="NCBI Taxonomy" id="1461250"/>
    <lineage>
        <taxon>Bacteria</taxon>
        <taxon>Bacillati</taxon>
        <taxon>Actinomycetota</taxon>
        <taxon>Actinomycetes</taxon>
        <taxon>Streptosporangiales</taxon>
        <taxon>Streptosporangiaceae</taxon>
        <taxon>Streptosporangium</taxon>
    </lineage>
</organism>
<feature type="transmembrane region" description="Helical" evidence="1">
    <location>
        <begin position="56"/>
        <end position="76"/>
    </location>
</feature>
<dbReference type="Proteomes" id="UP001225356">
    <property type="component" value="Unassembled WGS sequence"/>
</dbReference>
<reference evidence="2 3" key="1">
    <citation type="submission" date="2023-07" db="EMBL/GenBank/DDBJ databases">
        <title>Sequencing the genomes of 1000 actinobacteria strains.</title>
        <authorList>
            <person name="Klenk H.-P."/>
        </authorList>
    </citation>
    <scope>NUCLEOTIDE SEQUENCE [LARGE SCALE GENOMIC DNA]</scope>
    <source>
        <strain evidence="2 3">DSM 46740</strain>
    </source>
</reference>
<keyword evidence="1" id="KW-0472">Membrane</keyword>
<keyword evidence="3" id="KW-1185">Reference proteome</keyword>
<evidence type="ECO:0000313" key="3">
    <source>
        <dbReference type="Proteomes" id="UP001225356"/>
    </source>
</evidence>
<proteinExistence type="predicted"/>
<dbReference type="Pfam" id="PF02592">
    <property type="entry name" value="Vut_1"/>
    <property type="match status" value="1"/>
</dbReference>
<protein>
    <submittedName>
        <fullName evidence="2">Uncharacterized PurR-regulated membrane protein YhhQ (DUF165 family)</fullName>
    </submittedName>
</protein>
<feature type="transmembrane region" description="Helical" evidence="1">
    <location>
        <begin position="28"/>
        <end position="49"/>
    </location>
</feature>
<comment type="caution">
    <text evidence="2">The sequence shown here is derived from an EMBL/GenBank/DDBJ whole genome shotgun (WGS) entry which is preliminary data.</text>
</comment>
<keyword evidence="1" id="KW-1133">Transmembrane helix</keyword>
<feature type="transmembrane region" description="Helical" evidence="1">
    <location>
        <begin position="113"/>
        <end position="135"/>
    </location>
</feature>
<name>A0ABT9QUF4_9ACTN</name>
<sequence length="171" mass="17457">MIVRFAVVAAYLATIVAANQLTAQFGPLPMGLGLTATAGTYAAGATLLMRDVAHDIGGRPMVVLAIIGGTILSAVVTTPRLALTSGVAFLVAETADMLIYVPLRRRGWVRAVLVSNLLGSIVDTALFLVIAGLPVLAGAPGQLLGKFWASAVAVAVVLIVRLMAVSHAVSG</sequence>
<keyword evidence="1" id="KW-0812">Transmembrane</keyword>
<feature type="transmembrane region" description="Helical" evidence="1">
    <location>
        <begin position="147"/>
        <end position="169"/>
    </location>
</feature>
<evidence type="ECO:0000313" key="2">
    <source>
        <dbReference type="EMBL" id="MDP9850372.1"/>
    </source>
</evidence>